<evidence type="ECO:0000256" key="1">
    <source>
        <dbReference type="ARBA" id="ARBA00009613"/>
    </source>
</evidence>
<evidence type="ECO:0000256" key="3">
    <source>
        <dbReference type="SAM" id="MobiDB-lite"/>
    </source>
</evidence>
<evidence type="ECO:0000313" key="4">
    <source>
        <dbReference type="EMBL" id="KAF3429690.1"/>
    </source>
</evidence>
<dbReference type="GO" id="GO:0016616">
    <property type="term" value="F:oxidoreductase activity, acting on the CH-OH group of donors, NAD or NADP as acceptor"/>
    <property type="evidence" value="ECO:0007669"/>
    <property type="project" value="InterPro"/>
</dbReference>
<feature type="compositionally biased region" description="Polar residues" evidence="3">
    <location>
        <begin position="48"/>
        <end position="58"/>
    </location>
</feature>
<comment type="caution">
    <text evidence="4">The sequence shown here is derived from an EMBL/GenBank/DDBJ whole genome shotgun (WGS) entry which is preliminary data.</text>
</comment>
<dbReference type="Gene3D" id="3.90.110.10">
    <property type="entry name" value="Lactate dehydrogenase/glycoside hydrolase, family 4, C-terminal"/>
    <property type="match status" value="1"/>
</dbReference>
<dbReference type="GO" id="GO:0016615">
    <property type="term" value="F:malate dehydrogenase activity"/>
    <property type="evidence" value="ECO:0007669"/>
    <property type="project" value="InterPro"/>
</dbReference>
<dbReference type="Gene3D" id="3.40.50.720">
    <property type="entry name" value="NAD(P)-binding Rossmann-like Domain"/>
    <property type="match status" value="1"/>
</dbReference>
<evidence type="ECO:0000313" key="5">
    <source>
        <dbReference type="Proteomes" id="UP000655588"/>
    </source>
</evidence>
<organism evidence="4 5">
    <name type="scientific">Frieseomelitta varia</name>
    <dbReference type="NCBI Taxonomy" id="561572"/>
    <lineage>
        <taxon>Eukaryota</taxon>
        <taxon>Metazoa</taxon>
        <taxon>Ecdysozoa</taxon>
        <taxon>Arthropoda</taxon>
        <taxon>Hexapoda</taxon>
        <taxon>Insecta</taxon>
        <taxon>Pterygota</taxon>
        <taxon>Neoptera</taxon>
        <taxon>Endopterygota</taxon>
        <taxon>Hymenoptera</taxon>
        <taxon>Apocrita</taxon>
        <taxon>Aculeata</taxon>
        <taxon>Apoidea</taxon>
        <taxon>Anthophila</taxon>
        <taxon>Apidae</taxon>
        <taxon>Frieseomelitta</taxon>
    </lineage>
</organism>
<feature type="region of interest" description="Disordered" evidence="3">
    <location>
        <begin position="34"/>
        <end position="58"/>
    </location>
</feature>
<dbReference type="InterPro" id="IPR015955">
    <property type="entry name" value="Lactate_DH/Glyco_Ohase_4_C"/>
</dbReference>
<reference evidence="4" key="1">
    <citation type="submission" date="2019-11" db="EMBL/GenBank/DDBJ databases">
        <title>The nuclear and mitochondrial genomes of Frieseomelitta varia - a highly eusocial stingless bee (Meliponini) with a permanently sterile worker caste.</title>
        <authorList>
            <person name="Freitas F.C.P."/>
            <person name="Lourenco A.P."/>
            <person name="Nunes F.M.F."/>
            <person name="Paschoal A.R."/>
            <person name="Abreu F.C.P."/>
            <person name="Barbin F.O."/>
            <person name="Bataglia L."/>
            <person name="Cardoso-Junior C.A.M."/>
            <person name="Cervoni M.S."/>
            <person name="Silva S.R."/>
            <person name="Dalarmi F."/>
            <person name="Del Lama M.A."/>
            <person name="Depintor T.S."/>
            <person name="Ferreira K.M."/>
            <person name="Goria P.S."/>
            <person name="Jaskot M.C."/>
            <person name="Lago D.C."/>
            <person name="Luna-Lucena D."/>
            <person name="Moda L.M."/>
            <person name="Nascimento L."/>
            <person name="Pedrino M."/>
            <person name="Rabico F.O."/>
            <person name="Sanches F.C."/>
            <person name="Santos D.E."/>
            <person name="Santos C.G."/>
            <person name="Vieira J."/>
            <person name="Lopes T.F."/>
            <person name="Barchuk A.R."/>
            <person name="Hartfelder K."/>
            <person name="Simoes Z.L.P."/>
            <person name="Bitondi M.M.G."/>
            <person name="Pinheiro D.G."/>
        </authorList>
    </citation>
    <scope>NUCLEOTIDE SEQUENCE</scope>
    <source>
        <strain evidence="4">USP_RPSP 00005682</strain>
        <tissue evidence="4">Whole individual</tissue>
    </source>
</reference>
<accession>A0A833S2V1</accession>
<dbReference type="GO" id="GO:0006108">
    <property type="term" value="P:malate metabolic process"/>
    <property type="evidence" value="ECO:0007669"/>
    <property type="project" value="InterPro"/>
</dbReference>
<name>A0A833S2V1_9HYME</name>
<gene>
    <name evidence="4" type="ORF">E2986_02182</name>
</gene>
<dbReference type="EMBL" id="WNWW01000147">
    <property type="protein sequence ID" value="KAF3429690.1"/>
    <property type="molecule type" value="Genomic_DNA"/>
</dbReference>
<protein>
    <recommendedName>
        <fullName evidence="6">Malate dehydrogenase 1B</fullName>
    </recommendedName>
</protein>
<sequence length="609" mass="69628">MANIFNLFGETSELHKVTKPLARSKSSLDISGTSLKNVSRSKPKGLSIRSNSDLNVSVTPQNIPNKQQELLKPTQVDNNGQVISPRKAALSKKSFGCCDKLKDISPKKRFNTKNIKLPVSHDESIFKRPLPLKNNKKLYPEPESLAPYCDMQFKFDDVYTKGIENEFEGLLEKEKNEDEGFESDRCLIVIAGILEDCTFNHICFVAKNLAAILPNFHYRSISKSSAKWDARNIESQRSKPLQIQEKYRLIMIIGSGRSMCLDLVPQLLMTKELWLTQGIVINLYDEPGCFFKLKRIFKDARTTGAGLNTVNIVENIADGLKNCDILIYLDSLVREEYEGTDNWLQRNYKTIANLCTQINEYAPSHMKVIFCSRCLPCFYANIMLELVTKLSSTNIVVASAHYGLELIYTFVSSFGLTQQNFGCPPVWGFLGISHFVDVHHMIQKCDVYYPNKRALNLNENMILPLGIQHSELRWFFYMAHDKYPYKNYFTHKALLRYQMGRSEDFPKCRAICDLLKLWYSKKESIGDEIISLGIASDGSFGIPKGLVFSQPVYLKECDDGLRIWVPFKDFPMPNMSLSIFQSLIDTAIYIKKKITEFKNSFDATNFQLI</sequence>
<dbReference type="InterPro" id="IPR036291">
    <property type="entry name" value="NAD(P)-bd_dom_sf"/>
</dbReference>
<dbReference type="SUPFAM" id="SSF56327">
    <property type="entry name" value="LDH C-terminal domain-like"/>
    <property type="match status" value="1"/>
</dbReference>
<evidence type="ECO:0000256" key="2">
    <source>
        <dbReference type="ARBA" id="ARBA00023002"/>
    </source>
</evidence>
<evidence type="ECO:0008006" key="6">
    <source>
        <dbReference type="Google" id="ProtNLM"/>
    </source>
</evidence>
<dbReference type="Proteomes" id="UP000655588">
    <property type="component" value="Unassembled WGS sequence"/>
</dbReference>
<dbReference type="AlphaFoldDB" id="A0A833S2V1"/>
<dbReference type="SUPFAM" id="SSF51735">
    <property type="entry name" value="NAD(P)-binding Rossmann-fold domains"/>
    <property type="match status" value="1"/>
</dbReference>
<dbReference type="InterPro" id="IPR010945">
    <property type="entry name" value="Malate_DH_type2"/>
</dbReference>
<keyword evidence="5" id="KW-1185">Reference proteome</keyword>
<keyword evidence="2" id="KW-0560">Oxidoreductase</keyword>
<proteinExistence type="inferred from homology"/>
<comment type="similarity">
    <text evidence="1">Belongs to the LDH/MDH superfamily. MDH type 2 family.</text>
</comment>
<dbReference type="PANTHER" id="PTHR23382">
    <property type="entry name" value="MALATE DEHYDROGENASE"/>
    <property type="match status" value="1"/>
</dbReference>